<name>A0A024VBV0_PLAFA</name>
<dbReference type="Proteomes" id="UP000030690">
    <property type="component" value="Unassembled WGS sequence"/>
</dbReference>
<sequence>MQNILKKKNVYNILFFNDIYFNYKKDFYFLKNKTSINIYLKIIVSSISQYVLRTFGFSNIYRLNGLYQNMFISVYYFPNKQ</sequence>
<protein>
    <submittedName>
        <fullName evidence="1">Uncharacterized protein</fullName>
    </submittedName>
</protein>
<dbReference type="AlphaFoldDB" id="A0A024VBV0"/>
<gene>
    <name evidence="1" type="ORF">PFFVO_01461</name>
</gene>
<reference evidence="1 2" key="1">
    <citation type="submission" date="2013-02" db="EMBL/GenBank/DDBJ databases">
        <title>The Genome Annotation of Plasmodium falciparum Vietnam Oak-Knoll (FVO).</title>
        <authorList>
            <consortium name="The Broad Institute Genome Sequencing Platform"/>
            <consortium name="The Broad Institute Genome Sequencing Center for Infectious Disease"/>
            <person name="Neafsey D."/>
            <person name="Hoffman S."/>
            <person name="Volkman S."/>
            <person name="Rosenthal P."/>
            <person name="Walker B."/>
            <person name="Young S.K."/>
            <person name="Zeng Q."/>
            <person name="Gargeya S."/>
            <person name="Fitzgerald M."/>
            <person name="Haas B."/>
            <person name="Abouelleil A."/>
            <person name="Allen A.W."/>
            <person name="Alvarado L."/>
            <person name="Arachchi H.M."/>
            <person name="Berlin A.M."/>
            <person name="Chapman S.B."/>
            <person name="Gainer-Dewar J."/>
            <person name="Goldberg J."/>
            <person name="Griggs A."/>
            <person name="Gujja S."/>
            <person name="Hansen M."/>
            <person name="Howarth C."/>
            <person name="Imamovic A."/>
            <person name="Ireland A."/>
            <person name="Larimer J."/>
            <person name="McCowan C."/>
            <person name="Murphy C."/>
            <person name="Pearson M."/>
            <person name="Poon T.W."/>
            <person name="Priest M."/>
            <person name="Roberts A."/>
            <person name="Saif S."/>
            <person name="Shea T."/>
            <person name="Sisk P."/>
            <person name="Sykes S."/>
            <person name="Wortman J."/>
            <person name="Nusbaum C."/>
            <person name="Birren B."/>
        </authorList>
    </citation>
    <scope>NUCLEOTIDE SEQUENCE [LARGE SCALE GENOMIC DNA]</scope>
    <source>
        <strain evidence="2">Vietnam Oak-Knoll (FVO)</strain>
    </source>
</reference>
<accession>A0A024VBV0</accession>
<proteinExistence type="predicted"/>
<evidence type="ECO:0000313" key="2">
    <source>
        <dbReference type="Proteomes" id="UP000030690"/>
    </source>
</evidence>
<evidence type="ECO:0000313" key="1">
    <source>
        <dbReference type="EMBL" id="ETW19655.1"/>
    </source>
</evidence>
<dbReference type="EMBL" id="KI925061">
    <property type="protein sequence ID" value="ETW19655.1"/>
    <property type="molecule type" value="Genomic_DNA"/>
</dbReference>
<reference evidence="1 2" key="2">
    <citation type="submission" date="2013-02" db="EMBL/GenBank/DDBJ databases">
        <title>The Genome Sequence of Plasmodium falciparum Vietnam Oak-Knoll (FVO).</title>
        <authorList>
            <consortium name="The Broad Institute Genome Sequencing Platform"/>
            <consortium name="The Broad Institute Genome Sequencing Center for Infectious Disease"/>
            <person name="Neafsey D."/>
            <person name="Cheeseman I."/>
            <person name="Volkman S."/>
            <person name="Adams J."/>
            <person name="Walker B."/>
            <person name="Young S.K."/>
            <person name="Zeng Q."/>
            <person name="Gargeya S."/>
            <person name="Fitzgerald M."/>
            <person name="Haas B."/>
            <person name="Abouelleil A."/>
            <person name="Alvarado L."/>
            <person name="Arachchi H.M."/>
            <person name="Berlin A.M."/>
            <person name="Chapman S.B."/>
            <person name="Dewar J."/>
            <person name="Goldberg J."/>
            <person name="Griggs A."/>
            <person name="Gujja S."/>
            <person name="Hansen M."/>
            <person name="Howarth C."/>
            <person name="Imamovic A."/>
            <person name="Larimer J."/>
            <person name="McCowan C."/>
            <person name="Murphy C."/>
            <person name="Neiman D."/>
            <person name="Pearson M."/>
            <person name="Priest M."/>
            <person name="Roberts A."/>
            <person name="Saif S."/>
            <person name="Shea T."/>
            <person name="Sisk P."/>
            <person name="Sykes S."/>
            <person name="Wortman J."/>
            <person name="Nusbaum C."/>
            <person name="Birren B."/>
        </authorList>
    </citation>
    <scope>NUCLEOTIDE SEQUENCE [LARGE SCALE GENOMIC DNA]</scope>
    <source>
        <strain evidence="2">Vietnam Oak-Knoll (FVO)</strain>
    </source>
</reference>
<organism evidence="1 2">
    <name type="scientific">Plasmodium falciparum Vietnam Oak-Knoll</name>
    <name type="common">FVO</name>
    <dbReference type="NCBI Taxonomy" id="1036723"/>
    <lineage>
        <taxon>Eukaryota</taxon>
        <taxon>Sar</taxon>
        <taxon>Alveolata</taxon>
        <taxon>Apicomplexa</taxon>
        <taxon>Aconoidasida</taxon>
        <taxon>Haemosporida</taxon>
        <taxon>Plasmodiidae</taxon>
        <taxon>Plasmodium</taxon>
        <taxon>Plasmodium (Laverania)</taxon>
    </lineage>
</organism>